<comment type="pathway">
    <text evidence="5">Cofactor biosynthesis; coenzyme A biosynthesis; CoA from (R)-pantothenate: step 5/5.</text>
</comment>
<name>A0ABQ2Y0A0_9BURK</name>
<comment type="catalytic activity">
    <reaction evidence="5">
        <text>3'-dephospho-CoA + ATP = ADP + CoA + H(+)</text>
        <dbReference type="Rhea" id="RHEA:18245"/>
        <dbReference type="ChEBI" id="CHEBI:15378"/>
        <dbReference type="ChEBI" id="CHEBI:30616"/>
        <dbReference type="ChEBI" id="CHEBI:57287"/>
        <dbReference type="ChEBI" id="CHEBI:57328"/>
        <dbReference type="ChEBI" id="CHEBI:456216"/>
        <dbReference type="EC" id="2.7.1.24"/>
    </reaction>
</comment>
<evidence type="ECO:0000313" key="7">
    <source>
        <dbReference type="EMBL" id="GGX45615.1"/>
    </source>
</evidence>
<gene>
    <name evidence="5 7" type="primary">coaE</name>
    <name evidence="7" type="ORF">GCM10010946_25120</name>
</gene>
<keyword evidence="5" id="KW-0963">Cytoplasm</keyword>
<keyword evidence="5 7" id="KW-0418">Kinase</keyword>
<comment type="similarity">
    <text evidence="1 5">Belongs to the CoaE family.</text>
</comment>
<dbReference type="Gene3D" id="3.40.50.300">
    <property type="entry name" value="P-loop containing nucleotide triphosphate hydrolases"/>
    <property type="match status" value="1"/>
</dbReference>
<dbReference type="InterPro" id="IPR001977">
    <property type="entry name" value="Depp_CoAkinase"/>
</dbReference>
<keyword evidence="3 5" id="KW-0067">ATP-binding</keyword>
<dbReference type="RefSeq" id="WP_189357552.1">
    <property type="nucleotide sequence ID" value="NZ_BMYU01000006.1"/>
</dbReference>
<evidence type="ECO:0000256" key="5">
    <source>
        <dbReference type="HAMAP-Rule" id="MF_00376"/>
    </source>
</evidence>
<evidence type="ECO:0000256" key="2">
    <source>
        <dbReference type="ARBA" id="ARBA00022741"/>
    </source>
</evidence>
<dbReference type="PANTHER" id="PTHR10695:SF46">
    <property type="entry name" value="BIFUNCTIONAL COENZYME A SYNTHASE-RELATED"/>
    <property type="match status" value="1"/>
</dbReference>
<dbReference type="EMBL" id="BMYU01000006">
    <property type="protein sequence ID" value="GGX45615.1"/>
    <property type="molecule type" value="Genomic_DNA"/>
</dbReference>
<evidence type="ECO:0000256" key="6">
    <source>
        <dbReference type="NCBIfam" id="TIGR00152"/>
    </source>
</evidence>
<feature type="binding site" evidence="5">
    <location>
        <begin position="13"/>
        <end position="18"/>
    </location>
    <ligand>
        <name>ATP</name>
        <dbReference type="ChEBI" id="CHEBI:30616"/>
    </ligand>
</feature>
<dbReference type="Pfam" id="PF01121">
    <property type="entry name" value="CoaE"/>
    <property type="match status" value="1"/>
</dbReference>
<comment type="subcellular location">
    <subcellularLocation>
        <location evidence="5">Cytoplasm</location>
    </subcellularLocation>
</comment>
<reference evidence="8" key="1">
    <citation type="journal article" date="2019" name="Int. J. Syst. Evol. Microbiol.">
        <title>The Global Catalogue of Microorganisms (GCM) 10K type strain sequencing project: providing services to taxonomists for standard genome sequencing and annotation.</title>
        <authorList>
            <consortium name="The Broad Institute Genomics Platform"/>
            <consortium name="The Broad Institute Genome Sequencing Center for Infectious Disease"/>
            <person name="Wu L."/>
            <person name="Ma J."/>
        </authorList>
    </citation>
    <scope>NUCLEOTIDE SEQUENCE [LARGE SCALE GENOMIC DNA]</scope>
    <source>
        <strain evidence="8">KCTC 23917</strain>
    </source>
</reference>
<protein>
    <recommendedName>
        <fullName evidence="5 6">Dephospho-CoA kinase</fullName>
        <ecNumber evidence="5 6">2.7.1.24</ecNumber>
    </recommendedName>
    <alternativeName>
        <fullName evidence="5">Dephosphocoenzyme A kinase</fullName>
    </alternativeName>
</protein>
<keyword evidence="4 5" id="KW-0173">Coenzyme A biosynthesis</keyword>
<accession>A0ABQ2Y0A0</accession>
<sequence>MTRFAVGLTGGIGSGKTTIANWFADQGATLIDTDLIAHSLTRPGGLAMDAIRRQFGSEFVDADGAMDRAKMRELVFKRPEARQQLQAILHPLIRSECEREALAATSAYVIFVVPLLVESGGWRERVNRILVVDCPETLQQQRVMQRNGFSREQVEAIMATQARRTARLAVADDVVVNDVPLTENLPLLTTLHQHYLALSQTNV</sequence>
<dbReference type="CDD" id="cd02022">
    <property type="entry name" value="DPCK"/>
    <property type="match status" value="1"/>
</dbReference>
<dbReference type="GO" id="GO:0016301">
    <property type="term" value="F:kinase activity"/>
    <property type="evidence" value="ECO:0007669"/>
    <property type="project" value="UniProtKB-KW"/>
</dbReference>
<comment type="caution">
    <text evidence="7">The sequence shown here is derived from an EMBL/GenBank/DDBJ whole genome shotgun (WGS) entry which is preliminary data.</text>
</comment>
<evidence type="ECO:0000256" key="3">
    <source>
        <dbReference type="ARBA" id="ARBA00022840"/>
    </source>
</evidence>
<comment type="function">
    <text evidence="5">Catalyzes the phosphorylation of the 3'-hydroxyl group of dephosphocoenzyme A to form coenzyme A.</text>
</comment>
<dbReference type="InterPro" id="IPR027417">
    <property type="entry name" value="P-loop_NTPase"/>
</dbReference>
<evidence type="ECO:0000256" key="4">
    <source>
        <dbReference type="ARBA" id="ARBA00022993"/>
    </source>
</evidence>
<dbReference type="Proteomes" id="UP000653343">
    <property type="component" value="Unassembled WGS sequence"/>
</dbReference>
<keyword evidence="2 5" id="KW-0547">Nucleotide-binding</keyword>
<dbReference type="PROSITE" id="PS51219">
    <property type="entry name" value="DPCK"/>
    <property type="match status" value="1"/>
</dbReference>
<proteinExistence type="inferred from homology"/>
<keyword evidence="8" id="KW-1185">Reference proteome</keyword>
<evidence type="ECO:0000256" key="1">
    <source>
        <dbReference type="ARBA" id="ARBA00009018"/>
    </source>
</evidence>
<keyword evidence="5" id="KW-0808">Transferase</keyword>
<organism evidence="7 8">
    <name type="scientific">Undibacterium squillarum</name>
    <dbReference type="NCBI Taxonomy" id="1131567"/>
    <lineage>
        <taxon>Bacteria</taxon>
        <taxon>Pseudomonadati</taxon>
        <taxon>Pseudomonadota</taxon>
        <taxon>Betaproteobacteria</taxon>
        <taxon>Burkholderiales</taxon>
        <taxon>Oxalobacteraceae</taxon>
        <taxon>Undibacterium</taxon>
    </lineage>
</organism>
<dbReference type="EC" id="2.7.1.24" evidence="5 6"/>
<dbReference type="PANTHER" id="PTHR10695">
    <property type="entry name" value="DEPHOSPHO-COA KINASE-RELATED"/>
    <property type="match status" value="1"/>
</dbReference>
<dbReference type="HAMAP" id="MF_00376">
    <property type="entry name" value="Dephospho_CoA_kinase"/>
    <property type="match status" value="1"/>
</dbReference>
<evidence type="ECO:0000313" key="8">
    <source>
        <dbReference type="Proteomes" id="UP000653343"/>
    </source>
</evidence>
<dbReference type="SUPFAM" id="SSF52540">
    <property type="entry name" value="P-loop containing nucleoside triphosphate hydrolases"/>
    <property type="match status" value="1"/>
</dbReference>
<dbReference type="NCBIfam" id="TIGR00152">
    <property type="entry name" value="dephospho-CoA kinase"/>
    <property type="match status" value="1"/>
</dbReference>